<dbReference type="AlphaFoldDB" id="A0A087XDL3"/>
<accession>A0A087XDL3</accession>
<feature type="transmembrane region" description="Helical" evidence="6">
    <location>
        <begin position="12"/>
        <end position="30"/>
    </location>
</feature>
<reference evidence="8" key="2">
    <citation type="submission" date="2025-08" db="UniProtKB">
        <authorList>
            <consortium name="Ensembl"/>
        </authorList>
    </citation>
    <scope>IDENTIFICATION</scope>
</reference>
<sequence length="276" mass="30374">MKLLCSTLGKATWILTVTVAIVAAVLHYFADTSPSKYSSMAEDMKTLEEKFRGQNKSCFILGASGETGKVLLQELLERNIFSKITLIGRRQLSFEDKAYENLIQEVVDFEKLDDYAAAFNGHDVGYCCLGTTRAKAGADGFVRVDHDYVLKSAELAKAGGCSQFHLESSRGADKKSSFLYLKVKGQVEAEIEELGFDRLAIYRPGVLLVDRQESRPGEWLARKFFGAFSAVCSNSMSISIQAVAKAMVSNTLLQPEQKAEILENKDLASLGKVKGK</sequence>
<dbReference type="Ensembl" id="ENSPFOT00000003874.2">
    <property type="protein sequence ID" value="ENSPFOP00000003866.2"/>
    <property type="gene ID" value="ENSPFOG00000003994.2"/>
</dbReference>
<keyword evidence="6" id="KW-1133">Transmembrane helix</keyword>
<dbReference type="Pfam" id="PF13460">
    <property type="entry name" value="NAD_binding_10"/>
    <property type="match status" value="1"/>
</dbReference>
<keyword evidence="6" id="KW-0812">Transmembrane</keyword>
<dbReference type="PANTHER" id="PTHR14097:SF7">
    <property type="entry name" value="OXIDOREDUCTASE HTATIP2"/>
    <property type="match status" value="1"/>
</dbReference>
<dbReference type="STRING" id="48698.ENSPFOP00000003866"/>
<dbReference type="GO" id="GO:0005737">
    <property type="term" value="C:cytoplasm"/>
    <property type="evidence" value="ECO:0007669"/>
    <property type="project" value="TreeGrafter"/>
</dbReference>
<evidence type="ECO:0000256" key="6">
    <source>
        <dbReference type="SAM" id="Phobius"/>
    </source>
</evidence>
<feature type="domain" description="NAD(P)-binding" evidence="7">
    <location>
        <begin position="62"/>
        <end position="211"/>
    </location>
</feature>
<dbReference type="OMA" id="DWPQLTI"/>
<dbReference type="GO" id="GO:0051170">
    <property type="term" value="P:import into nucleus"/>
    <property type="evidence" value="ECO:0007669"/>
    <property type="project" value="TreeGrafter"/>
</dbReference>
<dbReference type="InterPro" id="IPR016040">
    <property type="entry name" value="NAD(P)-bd_dom"/>
</dbReference>
<dbReference type="SUPFAM" id="SSF51735">
    <property type="entry name" value="NAD(P)-binding Rossmann-fold domains"/>
    <property type="match status" value="1"/>
</dbReference>
<evidence type="ECO:0000256" key="1">
    <source>
        <dbReference type="ARBA" id="ARBA00022857"/>
    </source>
</evidence>
<organism evidence="8 9">
    <name type="scientific">Poecilia formosa</name>
    <name type="common">Amazon molly</name>
    <name type="synonym">Limia formosa</name>
    <dbReference type="NCBI Taxonomy" id="48698"/>
    <lineage>
        <taxon>Eukaryota</taxon>
        <taxon>Metazoa</taxon>
        <taxon>Chordata</taxon>
        <taxon>Craniata</taxon>
        <taxon>Vertebrata</taxon>
        <taxon>Euteleostomi</taxon>
        <taxon>Actinopterygii</taxon>
        <taxon>Neopterygii</taxon>
        <taxon>Teleostei</taxon>
        <taxon>Neoteleostei</taxon>
        <taxon>Acanthomorphata</taxon>
        <taxon>Ovalentaria</taxon>
        <taxon>Atherinomorphae</taxon>
        <taxon>Cyprinodontiformes</taxon>
        <taxon>Poeciliidae</taxon>
        <taxon>Poeciliinae</taxon>
        <taxon>Poecilia</taxon>
    </lineage>
</organism>
<dbReference type="RefSeq" id="XP_007558835.1">
    <property type="nucleotide sequence ID" value="XM_007558773.2"/>
</dbReference>
<evidence type="ECO:0000256" key="4">
    <source>
        <dbReference type="ARBA" id="ARBA00093483"/>
    </source>
</evidence>
<reference evidence="8" key="3">
    <citation type="submission" date="2025-09" db="UniProtKB">
        <authorList>
            <consortium name="Ensembl"/>
        </authorList>
    </citation>
    <scope>IDENTIFICATION</scope>
</reference>
<protein>
    <recommendedName>
        <fullName evidence="5">Protein HTATIP2</fullName>
    </recommendedName>
</protein>
<keyword evidence="9" id="KW-1185">Reference proteome</keyword>
<dbReference type="Proteomes" id="UP000028760">
    <property type="component" value="Unassembled WGS sequence"/>
</dbReference>
<dbReference type="CDD" id="cd05250">
    <property type="entry name" value="CC3_like_SDR_a"/>
    <property type="match status" value="1"/>
</dbReference>
<dbReference type="PANTHER" id="PTHR14097">
    <property type="entry name" value="OXIDOREDUCTASE HTATIP2"/>
    <property type="match status" value="1"/>
</dbReference>
<evidence type="ECO:0000313" key="8">
    <source>
        <dbReference type="Ensembl" id="ENSPFOP00000003866.2"/>
    </source>
</evidence>
<evidence type="ECO:0000256" key="5">
    <source>
        <dbReference type="ARBA" id="ARBA00093604"/>
    </source>
</evidence>
<keyword evidence="2" id="KW-0007">Acetylation</keyword>
<reference evidence="9" key="1">
    <citation type="submission" date="2013-10" db="EMBL/GenBank/DDBJ databases">
        <authorList>
            <person name="Schartl M."/>
            <person name="Warren W."/>
        </authorList>
    </citation>
    <scope>NUCLEOTIDE SEQUENCE [LARGE SCALE GENOMIC DNA]</scope>
    <source>
        <strain evidence="9">female</strain>
    </source>
</reference>
<dbReference type="eggNOG" id="KOG4039">
    <property type="taxonomic scope" value="Eukaryota"/>
</dbReference>
<keyword evidence="6" id="KW-0472">Membrane</keyword>
<name>A0A087XDL3_POEFO</name>
<dbReference type="GO" id="GO:0003824">
    <property type="term" value="F:catalytic activity"/>
    <property type="evidence" value="ECO:0007669"/>
    <property type="project" value="UniProtKB-ARBA"/>
</dbReference>
<keyword evidence="3" id="KW-1015">Disulfide bond</keyword>
<dbReference type="CTD" id="10553"/>
<proteinExistence type="predicted"/>
<evidence type="ECO:0000256" key="3">
    <source>
        <dbReference type="ARBA" id="ARBA00023157"/>
    </source>
</evidence>
<dbReference type="Gene3D" id="3.40.50.720">
    <property type="entry name" value="NAD(P)-binding Rossmann-like Domain"/>
    <property type="match status" value="1"/>
</dbReference>
<dbReference type="FunFam" id="3.40.50.720:FF:000271">
    <property type="entry name" value="oxidoreductase HTATIP2 isoform X1"/>
    <property type="match status" value="1"/>
</dbReference>
<evidence type="ECO:0000259" key="7">
    <source>
        <dbReference type="Pfam" id="PF13460"/>
    </source>
</evidence>
<dbReference type="OrthoDB" id="430436at2759"/>
<evidence type="ECO:0000256" key="2">
    <source>
        <dbReference type="ARBA" id="ARBA00022990"/>
    </source>
</evidence>
<dbReference type="InterPro" id="IPR036291">
    <property type="entry name" value="NAD(P)-bd_dom_sf"/>
</dbReference>
<dbReference type="EMBL" id="AYCK01007502">
    <property type="status" value="NOT_ANNOTATED_CDS"/>
    <property type="molecule type" value="Genomic_DNA"/>
</dbReference>
<keyword evidence="1" id="KW-0521">NADP</keyword>
<comment type="subunit">
    <text evidence="4">Monomer. Forms homodimers during oxidative stress. Interacts (via N-terminus) with elongation factor EEF1A1 (via middle-region); the interaction is direct and competes with EEF1A1 binding to guanyl-nucleotide exchange factor EEF1B2, thereby inhibiting GDP for GTP exchange and reactivation of EEF1A1. Interacts with nuclear transport receptors XPO4, IPO5/RANBP5, IPO7, IPO9 and KPNB1 as well as GCN1L1/GCN1 and LRPPRC probably through their HEAT repeats. Binds NCOA5/CIA.</text>
</comment>
<dbReference type="KEGG" id="pfor:103142624"/>
<dbReference type="GeneTree" id="ENSGT00390000008184"/>
<evidence type="ECO:0000313" key="9">
    <source>
        <dbReference type="Proteomes" id="UP000028760"/>
    </source>
</evidence>
<dbReference type="GeneID" id="103142624"/>